<dbReference type="Pfam" id="PF05632">
    <property type="entry name" value="DUF792"/>
    <property type="match status" value="1"/>
</dbReference>
<dbReference type="EMBL" id="JACHFB010000003">
    <property type="protein sequence ID" value="MBB6213438.1"/>
    <property type="molecule type" value="Genomic_DNA"/>
</dbReference>
<name>A0A7X0DPQ4_9SPIR</name>
<dbReference type="InterPro" id="IPR008510">
    <property type="entry name" value="DUF792_BOR_spp"/>
</dbReference>
<dbReference type="Proteomes" id="UP000536100">
    <property type="component" value="Unassembled WGS sequence"/>
</dbReference>
<dbReference type="AlphaFoldDB" id="A0A7X0DPQ4"/>
<accession>A0A7X0DPQ4</accession>
<dbReference type="RefSeq" id="WP_336509675.1">
    <property type="nucleotide sequence ID" value="NZ_JACHFB010000003.1"/>
</dbReference>
<protein>
    <submittedName>
        <fullName evidence="2">Uncharacterized protein</fullName>
    </submittedName>
</protein>
<evidence type="ECO:0000313" key="2">
    <source>
        <dbReference type="EMBL" id="MBB6213438.1"/>
    </source>
</evidence>
<gene>
    <name evidence="1" type="ORF">HNP67_000898</name>
    <name evidence="2" type="ORF">HNP67_000933</name>
</gene>
<proteinExistence type="predicted"/>
<dbReference type="EMBL" id="JACHFB010000003">
    <property type="protein sequence ID" value="MBB6213403.1"/>
    <property type="molecule type" value="Genomic_DNA"/>
</dbReference>
<evidence type="ECO:0000313" key="3">
    <source>
        <dbReference type="Proteomes" id="UP000536100"/>
    </source>
</evidence>
<comment type="caution">
    <text evidence="2">The sequence shown here is derived from an EMBL/GenBank/DDBJ whole genome shotgun (WGS) entry which is preliminary data.</text>
</comment>
<evidence type="ECO:0000313" key="1">
    <source>
        <dbReference type="EMBL" id="MBB6213403.1"/>
    </source>
</evidence>
<reference evidence="2 3" key="1">
    <citation type="submission" date="2020-08" db="EMBL/GenBank/DDBJ databases">
        <title>Genomic Encyclopedia of Type Strains, Phase IV (KMG-IV): sequencing the most valuable type-strain genomes for metagenomic binning, comparative biology and taxonomic classification.</title>
        <authorList>
            <person name="Goeker M."/>
        </authorList>
    </citation>
    <scope>NUCLEOTIDE SEQUENCE [LARGE SCALE GENOMIC DNA]</scope>
    <source>
        <strain evidence="2 3">DSM 17989</strain>
    </source>
</reference>
<sequence length="193" mass="22306">MQKRFQVIKEQASNLIKDIVNQISSLASISNFVLLFPRLDFKGLGYIPQLFFIFVKHDLIEENLSSISSDRAVIDFTNTKSEYVNFNITPRPEIITINKGILSSIYDQTLLRALRETPFMNSVLEFNSNFIKMQFRQRFNLGVYYSMYSPSVGFHEAVSISSLKLKDTVYLEEVEISLQVKICKTFNILTYKG</sequence>
<organism evidence="2 3">
    <name type="scientific">Borreliella californiensis</name>
    <dbReference type="NCBI Taxonomy" id="373543"/>
    <lineage>
        <taxon>Bacteria</taxon>
        <taxon>Pseudomonadati</taxon>
        <taxon>Spirochaetota</taxon>
        <taxon>Spirochaetia</taxon>
        <taxon>Spirochaetales</taxon>
        <taxon>Borreliaceae</taxon>
        <taxon>Borreliella</taxon>
    </lineage>
</organism>